<accession>A0ABU7I1L3</accession>
<gene>
    <name evidence="1" type="ORF">V0R50_30570</name>
</gene>
<protein>
    <submittedName>
        <fullName evidence="1">Uncharacterized protein</fullName>
    </submittedName>
</protein>
<dbReference type="Proteomes" id="UP001335100">
    <property type="component" value="Unassembled WGS sequence"/>
</dbReference>
<keyword evidence="2" id="KW-1185">Reference proteome</keyword>
<evidence type="ECO:0000313" key="2">
    <source>
        <dbReference type="Proteomes" id="UP001335100"/>
    </source>
</evidence>
<name>A0ABU7I1L3_9PSED</name>
<reference evidence="1 2" key="1">
    <citation type="submission" date="2024-01" db="EMBL/GenBank/DDBJ databases">
        <title>Unpublished Manusciprt.</title>
        <authorList>
            <person name="Duman M."/>
            <person name="Valdes E.G."/>
            <person name="Ajmi N."/>
            <person name="Altun S."/>
            <person name="Saticioglu I.B."/>
        </authorList>
    </citation>
    <scope>NUCLEOTIDE SEQUENCE [LARGE SCALE GENOMIC DNA]</scope>
    <source>
        <strain evidence="1 2">148P</strain>
    </source>
</reference>
<comment type="caution">
    <text evidence="1">The sequence shown here is derived from an EMBL/GenBank/DDBJ whole genome shotgun (WGS) entry which is preliminary data.</text>
</comment>
<dbReference type="EMBL" id="JAZDQJ010000070">
    <property type="protein sequence ID" value="MEE1937588.1"/>
    <property type="molecule type" value="Genomic_DNA"/>
</dbReference>
<sequence length="80" mass="8862">MNSLDFLVLIEATISTLSSQHALLERLATKEFSTELAESAKALETLRLIYKALTDTDQISSLGQHLNYLLKAKVHTTIST</sequence>
<evidence type="ECO:0000313" key="1">
    <source>
        <dbReference type="EMBL" id="MEE1937588.1"/>
    </source>
</evidence>
<organism evidence="1 2">
    <name type="scientific">Pseudomonas ulcerans</name>
    <dbReference type="NCBI Taxonomy" id="3115852"/>
    <lineage>
        <taxon>Bacteria</taxon>
        <taxon>Pseudomonadati</taxon>
        <taxon>Pseudomonadota</taxon>
        <taxon>Gammaproteobacteria</taxon>
        <taxon>Pseudomonadales</taxon>
        <taxon>Pseudomonadaceae</taxon>
        <taxon>Pseudomonas</taxon>
    </lineage>
</organism>
<dbReference type="RefSeq" id="WP_110968446.1">
    <property type="nucleotide sequence ID" value="NZ_JAZDQJ010000070.1"/>
</dbReference>
<proteinExistence type="predicted"/>